<dbReference type="Pfam" id="PF13609">
    <property type="entry name" value="Porin_4"/>
    <property type="match status" value="1"/>
</dbReference>
<dbReference type="OrthoDB" id="6975458at2"/>
<keyword evidence="8" id="KW-0626">Porin</keyword>
<evidence type="ECO:0000256" key="1">
    <source>
        <dbReference type="ARBA" id="ARBA00004571"/>
    </source>
</evidence>
<proteinExistence type="predicted"/>
<evidence type="ECO:0000259" key="12">
    <source>
        <dbReference type="Pfam" id="PF13609"/>
    </source>
</evidence>
<feature type="chain" id="PRO_5007623289" evidence="11">
    <location>
        <begin position="25"/>
        <end position="348"/>
    </location>
</feature>
<evidence type="ECO:0000256" key="6">
    <source>
        <dbReference type="ARBA" id="ARBA00022729"/>
    </source>
</evidence>
<evidence type="ECO:0000256" key="2">
    <source>
        <dbReference type="ARBA" id="ARBA00011233"/>
    </source>
</evidence>
<dbReference type="CDD" id="cd00342">
    <property type="entry name" value="gram_neg_porins"/>
    <property type="match status" value="1"/>
</dbReference>
<sequence length="348" mass="37107">MKIIKSGMQAMVIGAALFSLAAHAQSSVQLYGLIDAFVAYKKPMNGQSTVLAGNGGLTASYFGMRGTEDIGGGTKVIFDLEGYFNVQNGAMGRTGFPQDGLFSRNAWVGATGRYGTATVGLIPPLLWFSTITFNPFFNSFVFSPMVLHSYVGVNGQGVFGNAGEWWNSVYYSTPAIGGFIGRAMYSFGNDPGHLGQNKWTGQVSYSNGGFATSVVYQQIKFSLNAGDLDTVLPGLKTQSVVNVGASYDVGFVKLYGQYQHVWDSISTGDVGIDTGQLGFSIPVGIGRILGSDAYSKSSGNSSMYRNTWALSYLYPLSKRTDLYAAVLSDRASHESAGETIGGGIRTQF</sequence>
<evidence type="ECO:0000256" key="7">
    <source>
        <dbReference type="ARBA" id="ARBA00023065"/>
    </source>
</evidence>
<comment type="subcellular location">
    <subcellularLocation>
        <location evidence="1">Cell outer membrane</location>
        <topology evidence="1">Multi-pass membrane protein</topology>
    </subcellularLocation>
</comment>
<evidence type="ECO:0000256" key="8">
    <source>
        <dbReference type="ARBA" id="ARBA00023114"/>
    </source>
</evidence>
<keyword evidence="14" id="KW-1185">Reference proteome</keyword>
<dbReference type="InterPro" id="IPR050298">
    <property type="entry name" value="Gram-neg_bact_OMP"/>
</dbReference>
<dbReference type="EMBL" id="FCOE02000026">
    <property type="protein sequence ID" value="SAK86002.1"/>
    <property type="molecule type" value="Genomic_DNA"/>
</dbReference>
<dbReference type="PANTHER" id="PTHR34501:SF9">
    <property type="entry name" value="MAJOR OUTER MEMBRANE PROTEIN P.IA"/>
    <property type="match status" value="1"/>
</dbReference>
<evidence type="ECO:0000256" key="5">
    <source>
        <dbReference type="ARBA" id="ARBA00022692"/>
    </source>
</evidence>
<dbReference type="GO" id="GO:0009279">
    <property type="term" value="C:cell outer membrane"/>
    <property type="evidence" value="ECO:0007669"/>
    <property type="project" value="UniProtKB-SubCell"/>
</dbReference>
<evidence type="ECO:0000256" key="4">
    <source>
        <dbReference type="ARBA" id="ARBA00022452"/>
    </source>
</evidence>
<dbReference type="Gene3D" id="2.40.160.10">
    <property type="entry name" value="Porin"/>
    <property type="match status" value="1"/>
</dbReference>
<dbReference type="GO" id="GO:0046930">
    <property type="term" value="C:pore complex"/>
    <property type="evidence" value="ECO:0007669"/>
    <property type="project" value="UniProtKB-KW"/>
</dbReference>
<evidence type="ECO:0000256" key="10">
    <source>
        <dbReference type="ARBA" id="ARBA00023237"/>
    </source>
</evidence>
<keyword evidence="4" id="KW-1134">Transmembrane beta strand</keyword>
<evidence type="ECO:0000256" key="9">
    <source>
        <dbReference type="ARBA" id="ARBA00023136"/>
    </source>
</evidence>
<dbReference type="PANTHER" id="PTHR34501">
    <property type="entry name" value="PROTEIN YDDL-RELATED"/>
    <property type="match status" value="1"/>
</dbReference>
<feature type="domain" description="Porin" evidence="12">
    <location>
        <begin position="15"/>
        <end position="330"/>
    </location>
</feature>
<keyword evidence="10" id="KW-0998">Cell outer membrane</keyword>
<dbReference type="GO" id="GO:0006811">
    <property type="term" value="P:monoatomic ion transport"/>
    <property type="evidence" value="ECO:0007669"/>
    <property type="project" value="UniProtKB-KW"/>
</dbReference>
<dbReference type="InterPro" id="IPR023614">
    <property type="entry name" value="Porin_dom_sf"/>
</dbReference>
<evidence type="ECO:0000313" key="14">
    <source>
        <dbReference type="Proteomes" id="UP000054911"/>
    </source>
</evidence>
<dbReference type="RefSeq" id="WP_143328155.1">
    <property type="nucleotide sequence ID" value="NZ_FCOE02000026.1"/>
</dbReference>
<keyword evidence="9" id="KW-0472">Membrane</keyword>
<dbReference type="SUPFAM" id="SSF56935">
    <property type="entry name" value="Porins"/>
    <property type="match status" value="1"/>
</dbReference>
<accession>A0A158CUE5</accession>
<feature type="signal peptide" evidence="11">
    <location>
        <begin position="1"/>
        <end position="24"/>
    </location>
</feature>
<dbReference type="GO" id="GO:0015288">
    <property type="term" value="F:porin activity"/>
    <property type="evidence" value="ECO:0007669"/>
    <property type="project" value="UniProtKB-KW"/>
</dbReference>
<dbReference type="Proteomes" id="UP000054911">
    <property type="component" value="Unassembled WGS sequence"/>
</dbReference>
<evidence type="ECO:0000256" key="3">
    <source>
        <dbReference type="ARBA" id="ARBA00022448"/>
    </source>
</evidence>
<dbReference type="STRING" id="1777141.AWB80_05870"/>
<organism evidence="13 14">
    <name type="scientific">Caballeronia pedi</name>
    <dbReference type="NCBI Taxonomy" id="1777141"/>
    <lineage>
        <taxon>Bacteria</taxon>
        <taxon>Pseudomonadati</taxon>
        <taxon>Pseudomonadota</taxon>
        <taxon>Betaproteobacteria</taxon>
        <taxon>Burkholderiales</taxon>
        <taxon>Burkholderiaceae</taxon>
        <taxon>Caballeronia</taxon>
    </lineage>
</organism>
<keyword evidence="7" id="KW-0406">Ion transport</keyword>
<gene>
    <name evidence="13" type="ORF">AWB80_05870</name>
</gene>
<keyword evidence="3" id="KW-0813">Transport</keyword>
<keyword evidence="6 11" id="KW-0732">Signal</keyword>
<comment type="subunit">
    <text evidence="2">Homotrimer.</text>
</comment>
<dbReference type="InterPro" id="IPR033900">
    <property type="entry name" value="Gram_neg_porin_domain"/>
</dbReference>
<reference evidence="13" key="1">
    <citation type="submission" date="2016-01" db="EMBL/GenBank/DDBJ databases">
        <authorList>
            <person name="Peeters C."/>
        </authorList>
    </citation>
    <scope>NUCLEOTIDE SEQUENCE [LARGE SCALE GENOMIC DNA]</scope>
    <source>
        <strain evidence="13">LMG 29323</strain>
    </source>
</reference>
<keyword evidence="5" id="KW-0812">Transmembrane</keyword>
<protein>
    <submittedName>
        <fullName evidence="13">Outer membrane porin</fullName>
    </submittedName>
</protein>
<evidence type="ECO:0000256" key="11">
    <source>
        <dbReference type="SAM" id="SignalP"/>
    </source>
</evidence>
<name>A0A158CUE5_9BURK</name>
<dbReference type="AlphaFoldDB" id="A0A158CUE5"/>
<comment type="caution">
    <text evidence="13">The sequence shown here is derived from an EMBL/GenBank/DDBJ whole genome shotgun (WGS) entry which is preliminary data.</text>
</comment>
<evidence type="ECO:0000313" key="13">
    <source>
        <dbReference type="EMBL" id="SAK86002.1"/>
    </source>
</evidence>